<reference evidence="2 4" key="2">
    <citation type="submission" date="2016-08" db="EMBL/GenBank/DDBJ databases">
        <authorList>
            <person name="Varghese N."/>
            <person name="Submissions Spin"/>
        </authorList>
    </citation>
    <scope>NUCLEOTIDE SEQUENCE [LARGE SCALE GENOMIC DNA]</scope>
    <source>
        <strain evidence="2 4">HL-109</strain>
    </source>
</reference>
<dbReference type="EMBL" id="LJSX01000001">
    <property type="protein sequence ID" value="KPQ12605.1"/>
    <property type="molecule type" value="Genomic_DNA"/>
</dbReference>
<dbReference type="EMBL" id="FMBM01000003">
    <property type="protein sequence ID" value="SCC82720.1"/>
    <property type="molecule type" value="Genomic_DNA"/>
</dbReference>
<dbReference type="GO" id="GO:0000160">
    <property type="term" value="P:phosphorelay signal transduction system"/>
    <property type="evidence" value="ECO:0007669"/>
    <property type="project" value="InterPro"/>
</dbReference>
<evidence type="ECO:0000313" key="1">
    <source>
        <dbReference type="EMBL" id="KPQ12605.1"/>
    </source>
</evidence>
<dbReference type="STRING" id="1653334.GA0071312_3730"/>
<organism evidence="1 3">
    <name type="scientific">Saliniramus fredricksonii</name>
    <dbReference type="NCBI Taxonomy" id="1653334"/>
    <lineage>
        <taxon>Bacteria</taxon>
        <taxon>Pseudomonadati</taxon>
        <taxon>Pseudomonadota</taxon>
        <taxon>Alphaproteobacteria</taxon>
        <taxon>Hyphomicrobiales</taxon>
        <taxon>Salinarimonadaceae</taxon>
        <taxon>Saliniramus</taxon>
    </lineage>
</organism>
<evidence type="ECO:0000313" key="2">
    <source>
        <dbReference type="EMBL" id="SCC82720.1"/>
    </source>
</evidence>
<dbReference type="RefSeq" id="WP_074446502.1">
    <property type="nucleotide sequence ID" value="NZ_FMBM01000003.1"/>
</dbReference>
<accession>A0A0P7XB83</accession>
<sequence length="175" mass="18992">MKIIPAPRKPGDQAETVETVEIVANPNRLARKALVMDSDYDRAATPAISRAERALEQVRRQHRAQLPAFLDRLTEHHAAWRARPRAQARERLLRAAHDLRGCAADLGQPLIGRIAGSLSRLIGFVAKPPAALLDAHIAALRAAARPEAVAEDPVAQAVAQELEDKVAQAIAREPG</sequence>
<protein>
    <submittedName>
        <fullName evidence="1">Hpt domain</fullName>
    </submittedName>
</protein>
<reference evidence="1 3" key="1">
    <citation type="submission" date="2015-09" db="EMBL/GenBank/DDBJ databases">
        <title>Identification and resolution of microdiversity through metagenomic sequencing of parallel consortia.</title>
        <authorList>
            <person name="Nelson W.C."/>
            <person name="Romine M.F."/>
            <person name="Lindemann S.R."/>
        </authorList>
    </citation>
    <scope>NUCLEOTIDE SEQUENCE [LARGE SCALE GENOMIC DNA]</scope>
    <source>
        <strain evidence="1">HL-109</strain>
    </source>
</reference>
<dbReference type="InterPro" id="IPR036641">
    <property type="entry name" value="HPT_dom_sf"/>
</dbReference>
<proteinExistence type="predicted"/>
<gene>
    <name evidence="2" type="ORF">GA0071312_3730</name>
    <name evidence="1" type="ORF">HLUCCO17_00490</name>
</gene>
<dbReference type="Proteomes" id="UP000050497">
    <property type="component" value="Unassembled WGS sequence"/>
</dbReference>
<dbReference type="SUPFAM" id="SSF47226">
    <property type="entry name" value="Histidine-containing phosphotransfer domain, HPT domain"/>
    <property type="match status" value="1"/>
</dbReference>
<dbReference type="Gene3D" id="1.20.120.160">
    <property type="entry name" value="HPT domain"/>
    <property type="match status" value="1"/>
</dbReference>
<evidence type="ECO:0000313" key="4">
    <source>
        <dbReference type="Proteomes" id="UP000182800"/>
    </source>
</evidence>
<dbReference type="AlphaFoldDB" id="A0A0P7XB83"/>
<evidence type="ECO:0000313" key="3">
    <source>
        <dbReference type="Proteomes" id="UP000050497"/>
    </source>
</evidence>
<dbReference type="Proteomes" id="UP000182800">
    <property type="component" value="Unassembled WGS sequence"/>
</dbReference>
<keyword evidence="4" id="KW-1185">Reference proteome</keyword>
<name>A0A0P7XB83_9HYPH</name>
<comment type="caution">
    <text evidence="1">The sequence shown here is derived from an EMBL/GenBank/DDBJ whole genome shotgun (WGS) entry which is preliminary data.</text>
</comment>